<evidence type="ECO:0000313" key="5">
    <source>
        <dbReference type="Proteomes" id="UP000816034"/>
    </source>
</evidence>
<keyword evidence="2" id="KW-0067">ATP-binding</keyword>
<sequence>MWILVLALLFIVLLLLFGVLYQYHYYKTSKHGPVLFQQGHDHAPLIIVHGQPGSGKSTLSQQLASQFNLHYIDIDHHRYHPASQGHIWKTRDIEDFSNQLLNEIEKIPPQSQQQQQNKDPVYAQEEMKTEKNGWIIDGTVMATQPPVAPHASLVLWLDYSASVVMFRLFIRTMKRIMFKTPICNGNIETWYNQFCSTQDSLLLFVLKRFWNWREYESRVVKWMKNNPHLTVYRFQSPYECEMFLKNNLSKIISLK</sequence>
<evidence type="ECO:0000256" key="3">
    <source>
        <dbReference type="SAM" id="Phobius"/>
    </source>
</evidence>
<comment type="caution">
    <text evidence="4">The sequence shown here is derived from an EMBL/GenBank/DDBJ whole genome shotgun (WGS) entry which is preliminary data.</text>
</comment>
<dbReference type="Gene3D" id="3.40.50.300">
    <property type="entry name" value="P-loop containing nucleotide triphosphate hydrolases"/>
    <property type="match status" value="1"/>
</dbReference>
<dbReference type="InterPro" id="IPR052922">
    <property type="entry name" value="Cytidylate_Kinase-2"/>
</dbReference>
<keyword evidence="3" id="KW-0472">Membrane</keyword>
<dbReference type="SUPFAM" id="SSF52540">
    <property type="entry name" value="P-loop containing nucleoside triphosphate hydrolases"/>
    <property type="match status" value="1"/>
</dbReference>
<reference evidence="4 5" key="1">
    <citation type="journal article" date="2018" name="BMC Genomics">
        <title>The genome of Naegleria lovaniensis, the basis for a comparative approach to unravel pathogenicity factors of the human pathogenic amoeba N. fowleri.</title>
        <authorList>
            <person name="Liechti N."/>
            <person name="Schurch N."/>
            <person name="Bruggmann R."/>
            <person name="Wittwer M."/>
        </authorList>
    </citation>
    <scope>NUCLEOTIDE SEQUENCE [LARGE SCALE GENOMIC DNA]</scope>
    <source>
        <strain evidence="4 5">ATCC 30569</strain>
    </source>
</reference>
<accession>A0AA88KGL0</accession>
<gene>
    <name evidence="4" type="ORF">C9374_010002</name>
</gene>
<protein>
    <submittedName>
        <fullName evidence="4">Uncharacterized protein</fullName>
    </submittedName>
</protein>
<dbReference type="Pfam" id="PF08433">
    <property type="entry name" value="KTI12"/>
    <property type="match status" value="1"/>
</dbReference>
<evidence type="ECO:0000256" key="2">
    <source>
        <dbReference type="ARBA" id="ARBA00022840"/>
    </source>
</evidence>
<keyword evidence="5" id="KW-1185">Reference proteome</keyword>
<keyword evidence="3" id="KW-0812">Transmembrane</keyword>
<evidence type="ECO:0000313" key="4">
    <source>
        <dbReference type="EMBL" id="KAG2375379.1"/>
    </source>
</evidence>
<dbReference type="PANTHER" id="PTHR37816:SF1">
    <property type="entry name" value="TOXIN"/>
    <property type="match status" value="1"/>
</dbReference>
<dbReference type="EMBL" id="PYSW02000039">
    <property type="protein sequence ID" value="KAG2375379.1"/>
    <property type="molecule type" value="Genomic_DNA"/>
</dbReference>
<dbReference type="GeneID" id="68102456"/>
<feature type="transmembrane region" description="Helical" evidence="3">
    <location>
        <begin position="153"/>
        <end position="170"/>
    </location>
</feature>
<dbReference type="GO" id="GO:0005524">
    <property type="term" value="F:ATP binding"/>
    <property type="evidence" value="ECO:0007669"/>
    <property type="project" value="UniProtKB-KW"/>
</dbReference>
<dbReference type="Proteomes" id="UP000816034">
    <property type="component" value="Unassembled WGS sequence"/>
</dbReference>
<dbReference type="InterPro" id="IPR013641">
    <property type="entry name" value="KTI12/PSTK"/>
</dbReference>
<keyword evidence="1" id="KW-0547">Nucleotide-binding</keyword>
<name>A0AA88KGL0_NAELO</name>
<evidence type="ECO:0000256" key="1">
    <source>
        <dbReference type="ARBA" id="ARBA00022741"/>
    </source>
</evidence>
<organism evidence="4 5">
    <name type="scientific">Naegleria lovaniensis</name>
    <name type="common">Amoeba</name>
    <dbReference type="NCBI Taxonomy" id="51637"/>
    <lineage>
        <taxon>Eukaryota</taxon>
        <taxon>Discoba</taxon>
        <taxon>Heterolobosea</taxon>
        <taxon>Tetramitia</taxon>
        <taxon>Eutetramitia</taxon>
        <taxon>Vahlkampfiidae</taxon>
        <taxon>Naegleria</taxon>
    </lineage>
</organism>
<proteinExistence type="predicted"/>
<dbReference type="PANTHER" id="PTHR37816">
    <property type="entry name" value="YALI0E33011P"/>
    <property type="match status" value="1"/>
</dbReference>
<dbReference type="AlphaFoldDB" id="A0AA88KGL0"/>
<dbReference type="RefSeq" id="XP_044544553.1">
    <property type="nucleotide sequence ID" value="XM_044685499.1"/>
</dbReference>
<dbReference type="InterPro" id="IPR027417">
    <property type="entry name" value="P-loop_NTPase"/>
</dbReference>
<keyword evidence="3" id="KW-1133">Transmembrane helix</keyword>